<evidence type="ECO:0000259" key="5">
    <source>
        <dbReference type="PROSITE" id="PS51192"/>
    </source>
</evidence>
<evidence type="ECO:0000256" key="3">
    <source>
        <dbReference type="ARBA" id="ARBA00022840"/>
    </source>
</evidence>
<dbReference type="OrthoDB" id="448448at2759"/>
<keyword evidence="2" id="KW-0378">Hydrolase</keyword>
<dbReference type="CDD" id="cd18793">
    <property type="entry name" value="SF2_C_SNF"/>
    <property type="match status" value="1"/>
</dbReference>
<dbReference type="Gene3D" id="3.40.50.300">
    <property type="entry name" value="P-loop containing nucleotide triphosphate hydrolases"/>
    <property type="match status" value="1"/>
</dbReference>
<sequence>MLDLVTTGYLHSLRKFPELLFTAVISSSSLSAILRKRNSKKLIIDASVNIIGLARIADDVGNTLADNSAYLQHPFSLQTGIRYVNPQYFYSRKESMDLRRLIGPPTVDSRSVLVSKGVENLLESLDDLSHHAVPPGSQAASAAAGERLILTPLKRHQGDGLKFILNRENLTFCDLVTSELKALIGSRFFPHNRSSCLGGIVADVMGLGKTLTMLSAVVCSKDTATEFAKIDSCRTRTRPTKATLIVVTSRQVLDVWISEIEKHLMPDTLRVALFHGDSRAKTTEALVDYDIVLTTYRTLVFDGKGGRVLQAMEWFRVVLDEAHWIRNQSSEQFKAAEGLQAERRWCLTGTPIQNSLDDLRSLLSFLQFQPFATPAFFEKYIVEPLRSDSHDSFRNLKLLLRTICLRRSAVYLHLPSAQTEEIPITLTPEETTVYDGILADCQAEFDKMVSTKAEIKKYNVLFTTIMKLRRLCNHGTLQAATPSCPTPPGKRRKFGKQRISTDIKLFCEFCGEEDEDTAALLGSLDVCPRCSRCLVSQEASLSQTPMNGLSPAPPPSSLALGVSASRSSTSQSLSPISASSTSGLQAGYSSKLVAVTDNIQKSLNDSKSLVFTSWRLTLDILGQMLTNRGIPFLRIDGRVKMSDRLDILSKFRGDPSTPVLLMSIETGAVGLTLTVANRVHIVEPQWNPSVEEQAIARALRMGQTRAVTVVRYVTENTVERNILTLQEKKSQLAKFSLDGGTDDKATGELDNLKFVLDARAQ</sequence>
<dbReference type="InterPro" id="IPR000330">
    <property type="entry name" value="SNF2_N"/>
</dbReference>
<name>A0A6G1J1R2_9PLEO</name>
<dbReference type="InterPro" id="IPR049730">
    <property type="entry name" value="SNF2/RAD54-like_C"/>
</dbReference>
<dbReference type="GO" id="GO:0006281">
    <property type="term" value="P:DNA repair"/>
    <property type="evidence" value="ECO:0007669"/>
    <property type="project" value="TreeGrafter"/>
</dbReference>
<dbReference type="Proteomes" id="UP000799291">
    <property type="component" value="Unassembled WGS sequence"/>
</dbReference>
<dbReference type="PANTHER" id="PTHR45626">
    <property type="entry name" value="TRANSCRIPTION TERMINATION FACTOR 2-RELATED"/>
    <property type="match status" value="1"/>
</dbReference>
<dbReference type="EMBL" id="MU005582">
    <property type="protein sequence ID" value="KAF2684141.1"/>
    <property type="molecule type" value="Genomic_DNA"/>
</dbReference>
<dbReference type="GO" id="GO:0008094">
    <property type="term" value="F:ATP-dependent activity, acting on DNA"/>
    <property type="evidence" value="ECO:0007669"/>
    <property type="project" value="TreeGrafter"/>
</dbReference>
<dbReference type="InterPro" id="IPR038718">
    <property type="entry name" value="SNF2-like_sf"/>
</dbReference>
<proteinExistence type="predicted"/>
<dbReference type="PANTHER" id="PTHR45626:SF22">
    <property type="entry name" value="DNA REPAIR PROTEIN RAD5"/>
    <property type="match status" value="1"/>
</dbReference>
<dbReference type="SMART" id="SM00490">
    <property type="entry name" value="HELICc"/>
    <property type="match status" value="1"/>
</dbReference>
<keyword evidence="8" id="KW-1185">Reference proteome</keyword>
<evidence type="ECO:0000256" key="2">
    <source>
        <dbReference type="ARBA" id="ARBA00022801"/>
    </source>
</evidence>
<dbReference type="GO" id="GO:0016787">
    <property type="term" value="F:hydrolase activity"/>
    <property type="evidence" value="ECO:0007669"/>
    <property type="project" value="UniProtKB-KW"/>
</dbReference>
<dbReference type="Pfam" id="PF00176">
    <property type="entry name" value="SNF2-rel_dom"/>
    <property type="match status" value="1"/>
</dbReference>
<dbReference type="AlphaFoldDB" id="A0A6G1J1R2"/>
<protein>
    <recommendedName>
        <fullName evidence="9">P-loop containing nucleoside triphosphate hydrolase protein</fullName>
    </recommendedName>
</protein>
<gene>
    <name evidence="7" type="ORF">K458DRAFT_38039</name>
</gene>
<evidence type="ECO:0000259" key="6">
    <source>
        <dbReference type="PROSITE" id="PS51194"/>
    </source>
</evidence>
<dbReference type="Gene3D" id="3.40.50.10810">
    <property type="entry name" value="Tandem AAA-ATPase domain"/>
    <property type="match status" value="1"/>
</dbReference>
<accession>A0A6G1J1R2</accession>
<dbReference type="PROSITE" id="PS51192">
    <property type="entry name" value="HELICASE_ATP_BIND_1"/>
    <property type="match status" value="1"/>
</dbReference>
<dbReference type="GO" id="GO:0005524">
    <property type="term" value="F:ATP binding"/>
    <property type="evidence" value="ECO:0007669"/>
    <property type="project" value="UniProtKB-KW"/>
</dbReference>
<reference evidence="7" key="1">
    <citation type="journal article" date="2020" name="Stud. Mycol.">
        <title>101 Dothideomycetes genomes: a test case for predicting lifestyles and emergence of pathogens.</title>
        <authorList>
            <person name="Haridas S."/>
            <person name="Albert R."/>
            <person name="Binder M."/>
            <person name="Bloem J."/>
            <person name="Labutti K."/>
            <person name="Salamov A."/>
            <person name="Andreopoulos B."/>
            <person name="Baker S."/>
            <person name="Barry K."/>
            <person name="Bills G."/>
            <person name="Bluhm B."/>
            <person name="Cannon C."/>
            <person name="Castanera R."/>
            <person name="Culley D."/>
            <person name="Daum C."/>
            <person name="Ezra D."/>
            <person name="Gonzalez J."/>
            <person name="Henrissat B."/>
            <person name="Kuo A."/>
            <person name="Liang C."/>
            <person name="Lipzen A."/>
            <person name="Lutzoni F."/>
            <person name="Magnuson J."/>
            <person name="Mondo S."/>
            <person name="Nolan M."/>
            <person name="Ohm R."/>
            <person name="Pangilinan J."/>
            <person name="Park H.-J."/>
            <person name="Ramirez L."/>
            <person name="Alfaro M."/>
            <person name="Sun H."/>
            <person name="Tritt A."/>
            <person name="Yoshinaga Y."/>
            <person name="Zwiers L.-H."/>
            <person name="Turgeon B."/>
            <person name="Goodwin S."/>
            <person name="Spatafora J."/>
            <person name="Crous P."/>
            <person name="Grigoriev I."/>
        </authorList>
    </citation>
    <scope>NUCLEOTIDE SEQUENCE</scope>
    <source>
        <strain evidence="7">CBS 122367</strain>
    </source>
</reference>
<evidence type="ECO:0000313" key="8">
    <source>
        <dbReference type="Proteomes" id="UP000799291"/>
    </source>
</evidence>
<evidence type="ECO:0000256" key="1">
    <source>
        <dbReference type="ARBA" id="ARBA00022741"/>
    </source>
</evidence>
<organism evidence="7 8">
    <name type="scientific">Lentithecium fluviatile CBS 122367</name>
    <dbReference type="NCBI Taxonomy" id="1168545"/>
    <lineage>
        <taxon>Eukaryota</taxon>
        <taxon>Fungi</taxon>
        <taxon>Dikarya</taxon>
        <taxon>Ascomycota</taxon>
        <taxon>Pezizomycotina</taxon>
        <taxon>Dothideomycetes</taxon>
        <taxon>Pleosporomycetidae</taxon>
        <taxon>Pleosporales</taxon>
        <taxon>Massarineae</taxon>
        <taxon>Lentitheciaceae</taxon>
        <taxon>Lentithecium</taxon>
    </lineage>
</organism>
<dbReference type="InterPro" id="IPR027417">
    <property type="entry name" value="P-loop_NTPase"/>
</dbReference>
<feature type="region of interest" description="Disordered" evidence="4">
    <location>
        <begin position="543"/>
        <end position="564"/>
    </location>
</feature>
<dbReference type="SUPFAM" id="SSF52540">
    <property type="entry name" value="P-loop containing nucleoside triphosphate hydrolases"/>
    <property type="match status" value="2"/>
</dbReference>
<dbReference type="InterPro" id="IPR014001">
    <property type="entry name" value="Helicase_ATP-bd"/>
</dbReference>
<feature type="domain" description="Helicase ATP-binding" evidence="5">
    <location>
        <begin position="190"/>
        <end position="369"/>
    </location>
</feature>
<dbReference type="InterPro" id="IPR001650">
    <property type="entry name" value="Helicase_C-like"/>
</dbReference>
<dbReference type="GO" id="GO:0005634">
    <property type="term" value="C:nucleus"/>
    <property type="evidence" value="ECO:0007669"/>
    <property type="project" value="TreeGrafter"/>
</dbReference>
<feature type="domain" description="Helicase C-terminal" evidence="6">
    <location>
        <begin position="591"/>
        <end position="741"/>
    </location>
</feature>
<dbReference type="InterPro" id="IPR050628">
    <property type="entry name" value="SNF2_RAD54_helicase_TF"/>
</dbReference>
<evidence type="ECO:0000256" key="4">
    <source>
        <dbReference type="SAM" id="MobiDB-lite"/>
    </source>
</evidence>
<keyword evidence="1" id="KW-0547">Nucleotide-binding</keyword>
<evidence type="ECO:0008006" key="9">
    <source>
        <dbReference type="Google" id="ProtNLM"/>
    </source>
</evidence>
<evidence type="ECO:0000313" key="7">
    <source>
        <dbReference type="EMBL" id="KAF2684141.1"/>
    </source>
</evidence>
<dbReference type="Pfam" id="PF00271">
    <property type="entry name" value="Helicase_C"/>
    <property type="match status" value="1"/>
</dbReference>
<dbReference type="PROSITE" id="PS51194">
    <property type="entry name" value="HELICASE_CTER"/>
    <property type="match status" value="1"/>
</dbReference>
<keyword evidence="3" id="KW-0067">ATP-binding</keyword>
<dbReference type="CDD" id="cd18008">
    <property type="entry name" value="DEXDc_SHPRH-like"/>
    <property type="match status" value="1"/>
</dbReference>
<dbReference type="SMART" id="SM00487">
    <property type="entry name" value="DEXDc"/>
    <property type="match status" value="1"/>
</dbReference>